<organism evidence="8 9">
    <name type="scientific">Salipiger aestuarii</name>
    <dbReference type="NCBI Taxonomy" id="568098"/>
    <lineage>
        <taxon>Bacteria</taxon>
        <taxon>Pseudomonadati</taxon>
        <taxon>Pseudomonadota</taxon>
        <taxon>Alphaproteobacteria</taxon>
        <taxon>Rhodobacterales</taxon>
        <taxon>Roseobacteraceae</taxon>
        <taxon>Salipiger</taxon>
    </lineage>
</organism>
<evidence type="ECO:0000256" key="5">
    <source>
        <dbReference type="ARBA" id="ARBA00023136"/>
    </source>
</evidence>
<evidence type="ECO:0000313" key="9">
    <source>
        <dbReference type="Proteomes" id="UP000249165"/>
    </source>
</evidence>
<dbReference type="Proteomes" id="UP000249165">
    <property type="component" value="Unassembled WGS sequence"/>
</dbReference>
<evidence type="ECO:0000259" key="7">
    <source>
        <dbReference type="Pfam" id="PF00892"/>
    </source>
</evidence>
<comment type="caution">
    <text evidence="8">The sequence shown here is derived from an EMBL/GenBank/DDBJ whole genome shotgun (WGS) entry which is preliminary data.</text>
</comment>
<keyword evidence="3 6" id="KW-0812">Transmembrane</keyword>
<dbReference type="RefSeq" id="WP_009503262.1">
    <property type="nucleotide sequence ID" value="NZ_LIGK01000007.1"/>
</dbReference>
<comment type="subcellular location">
    <subcellularLocation>
        <location evidence="1">Membrane</location>
        <topology evidence="1">Multi-pass membrane protein</topology>
    </subcellularLocation>
</comment>
<feature type="transmembrane region" description="Helical" evidence="6">
    <location>
        <begin position="119"/>
        <end position="137"/>
    </location>
</feature>
<sequence>MAGAGGLIAFALLQAFNQVVVKVTNDGISPVFAAGLRSVLAMIVVLGWVVLFRRKALHGAAQSVGPGLLLGGLFAMEFVLLFVSLDLTSVSRASVVFYTMPVWLALGAHLWLPQERLTRARACGLGLALAGVIWALADPHSRNAGDWRGDALALGASLSWAGIALSLRLTRASDLSAEAQLLWQLVVSALVLPLVGPLLGPVLRAPSAMHWAGLAFQGIVVVGLGFTLWLMLLKRYRASDVASFSFLSPVLAVAMGWAFLDEPVGLSFVGALVLVAAGIGLINRG</sequence>
<evidence type="ECO:0000256" key="4">
    <source>
        <dbReference type="ARBA" id="ARBA00022989"/>
    </source>
</evidence>
<evidence type="ECO:0000256" key="6">
    <source>
        <dbReference type="SAM" id="Phobius"/>
    </source>
</evidence>
<feature type="transmembrane region" description="Helical" evidence="6">
    <location>
        <begin position="211"/>
        <end position="232"/>
    </location>
</feature>
<feature type="transmembrane region" description="Helical" evidence="6">
    <location>
        <begin position="241"/>
        <end position="260"/>
    </location>
</feature>
<feature type="transmembrane region" description="Helical" evidence="6">
    <location>
        <begin position="266"/>
        <end position="283"/>
    </location>
</feature>
<keyword evidence="9" id="KW-1185">Reference proteome</keyword>
<feature type="domain" description="EamA" evidence="7">
    <location>
        <begin position="148"/>
        <end position="283"/>
    </location>
</feature>
<name>A0A327YJA6_9RHOB</name>
<keyword evidence="4 6" id="KW-1133">Transmembrane helix</keyword>
<evidence type="ECO:0000256" key="1">
    <source>
        <dbReference type="ARBA" id="ARBA00004141"/>
    </source>
</evidence>
<dbReference type="InterPro" id="IPR000620">
    <property type="entry name" value="EamA_dom"/>
</dbReference>
<accession>A0A327YJA6</accession>
<proteinExistence type="inferred from homology"/>
<gene>
    <name evidence="8" type="ORF">ATI53_100664</name>
</gene>
<feature type="transmembrane region" description="Helical" evidence="6">
    <location>
        <begin position="95"/>
        <end position="112"/>
    </location>
</feature>
<dbReference type="Gene3D" id="1.10.3730.20">
    <property type="match status" value="1"/>
</dbReference>
<dbReference type="SUPFAM" id="SSF103481">
    <property type="entry name" value="Multidrug resistance efflux transporter EmrE"/>
    <property type="match status" value="2"/>
</dbReference>
<evidence type="ECO:0000256" key="3">
    <source>
        <dbReference type="ARBA" id="ARBA00022692"/>
    </source>
</evidence>
<comment type="similarity">
    <text evidence="2">Belongs to the EamA transporter family.</text>
</comment>
<dbReference type="EMBL" id="QLMG01000006">
    <property type="protein sequence ID" value="RAK20286.1"/>
    <property type="molecule type" value="Genomic_DNA"/>
</dbReference>
<dbReference type="Pfam" id="PF00892">
    <property type="entry name" value="EamA"/>
    <property type="match status" value="2"/>
</dbReference>
<feature type="transmembrane region" description="Helical" evidence="6">
    <location>
        <begin position="64"/>
        <end position="83"/>
    </location>
</feature>
<dbReference type="GO" id="GO:0016020">
    <property type="term" value="C:membrane"/>
    <property type="evidence" value="ECO:0007669"/>
    <property type="project" value="UniProtKB-SubCell"/>
</dbReference>
<feature type="domain" description="EamA" evidence="7">
    <location>
        <begin position="3"/>
        <end position="135"/>
    </location>
</feature>
<dbReference type="PANTHER" id="PTHR32322:SF2">
    <property type="entry name" value="EAMA DOMAIN-CONTAINING PROTEIN"/>
    <property type="match status" value="1"/>
</dbReference>
<keyword evidence="5 6" id="KW-0472">Membrane</keyword>
<reference evidence="8 9" key="1">
    <citation type="submission" date="2018-06" db="EMBL/GenBank/DDBJ databases">
        <title>Genomic Encyclopedia of Archaeal and Bacterial Type Strains, Phase II (KMG-II): from individual species to whole genera.</title>
        <authorList>
            <person name="Goeker M."/>
        </authorList>
    </citation>
    <scope>NUCLEOTIDE SEQUENCE [LARGE SCALE GENOMIC DNA]</scope>
    <source>
        <strain evidence="8 9">DSM 22011</strain>
    </source>
</reference>
<evidence type="ECO:0000256" key="2">
    <source>
        <dbReference type="ARBA" id="ARBA00007362"/>
    </source>
</evidence>
<feature type="transmembrane region" description="Helical" evidence="6">
    <location>
        <begin position="27"/>
        <end position="52"/>
    </location>
</feature>
<protein>
    <submittedName>
        <fullName evidence="8">Drug/metabolite transporter (DMT)-like permease</fullName>
    </submittedName>
</protein>
<feature type="transmembrane region" description="Helical" evidence="6">
    <location>
        <begin position="149"/>
        <end position="169"/>
    </location>
</feature>
<dbReference type="InterPro" id="IPR037185">
    <property type="entry name" value="EmrE-like"/>
</dbReference>
<dbReference type="PANTHER" id="PTHR32322">
    <property type="entry name" value="INNER MEMBRANE TRANSPORTER"/>
    <property type="match status" value="1"/>
</dbReference>
<feature type="transmembrane region" description="Helical" evidence="6">
    <location>
        <begin position="181"/>
        <end position="199"/>
    </location>
</feature>
<dbReference type="InterPro" id="IPR050638">
    <property type="entry name" value="AA-Vitamin_Transporters"/>
</dbReference>
<evidence type="ECO:0000313" key="8">
    <source>
        <dbReference type="EMBL" id="RAK20286.1"/>
    </source>
</evidence>
<dbReference type="AlphaFoldDB" id="A0A327YJA6"/>